<dbReference type="Gene3D" id="3.30.930.10">
    <property type="entry name" value="Bira Bifunctional Protein, Domain 2"/>
    <property type="match status" value="1"/>
</dbReference>
<dbReference type="InterPro" id="IPR018149">
    <property type="entry name" value="Lys-tRNA-synth_II_C"/>
</dbReference>
<sequence>MNQETERAPSQEQSAEELREILQIRRNKLSQLQAEGRDPFREVRYDRTHHTRDITEHFDEMENQTVSLAGRIMSKRDMGKASFCDLQDQDGRIQLYVKVDELGAEEYERFKHFDIGDIVGVRGYVFRTRRGEISVHVNEITLLSKSLRPLPEKYHGLKDVDTRYRQRYVDLIVNPEVRDTFVKRSLAIREIRAFMDARGYIEVETPVLNTVQGGATARPFVTHHNALNLDMYLRIATELHLKRLIVGGFEKVYEIGRIFRNEGMDTRHNPEFTTIELYEAYTDINGMMELTESLFRHLAVTVTGGTELPYGDKVIDLGKPFERLTMTEALRKYADIDFDQVETFEQAKALAEKHHIKVEPKHGKGDILSLLFEEYCEDKLIQPTFIISHPIEISPLAKKDPQNPALTQRFELFMNGWEMANAFGELNDPIDQRERFENQMRLRALGDDEASEMDEDFLTALEYGMPPTGGCGIGVDRLVMILTNSPSIRDVLLFPTMKPQD</sequence>
<feature type="binding site" evidence="13">
    <location>
        <position position="411"/>
    </location>
    <ligand>
        <name>Mg(2+)</name>
        <dbReference type="ChEBI" id="CHEBI:18420"/>
        <label>1</label>
    </ligand>
</feature>
<dbReference type="FunFam" id="3.30.930.10:FF:000001">
    <property type="entry name" value="Lysine--tRNA ligase"/>
    <property type="match status" value="1"/>
</dbReference>
<dbReference type="Proteomes" id="UP000824073">
    <property type="component" value="Unassembled WGS sequence"/>
</dbReference>
<dbReference type="Pfam" id="PF01336">
    <property type="entry name" value="tRNA_anti-codon"/>
    <property type="match status" value="1"/>
</dbReference>
<keyword evidence="8 13" id="KW-0067">ATP-binding</keyword>
<dbReference type="Pfam" id="PF00152">
    <property type="entry name" value="tRNA-synt_2"/>
    <property type="match status" value="1"/>
</dbReference>
<keyword evidence="10 13" id="KW-0648">Protein biosynthesis</keyword>
<dbReference type="CDD" id="cd00775">
    <property type="entry name" value="LysRS_core"/>
    <property type="match status" value="1"/>
</dbReference>
<evidence type="ECO:0000313" key="16">
    <source>
        <dbReference type="EMBL" id="HIU44662.1"/>
    </source>
</evidence>
<evidence type="ECO:0000256" key="10">
    <source>
        <dbReference type="ARBA" id="ARBA00022917"/>
    </source>
</evidence>
<keyword evidence="4 13" id="KW-0963">Cytoplasm</keyword>
<dbReference type="Gene3D" id="2.40.50.140">
    <property type="entry name" value="Nucleic acid-binding proteins"/>
    <property type="match status" value="1"/>
</dbReference>
<comment type="subunit">
    <text evidence="3 13">Homodimer.</text>
</comment>
<evidence type="ECO:0000256" key="11">
    <source>
        <dbReference type="ARBA" id="ARBA00023146"/>
    </source>
</evidence>
<dbReference type="PANTHER" id="PTHR42918">
    <property type="entry name" value="LYSYL-TRNA SYNTHETASE"/>
    <property type="match status" value="1"/>
</dbReference>
<dbReference type="AlphaFoldDB" id="A0A9D1S2L4"/>
<keyword evidence="9 13" id="KW-0460">Magnesium</keyword>
<comment type="similarity">
    <text evidence="2 13">Belongs to the class-II aminoacyl-tRNA synthetase family.</text>
</comment>
<dbReference type="GO" id="GO:0000287">
    <property type="term" value="F:magnesium ion binding"/>
    <property type="evidence" value="ECO:0007669"/>
    <property type="project" value="UniProtKB-UniRule"/>
</dbReference>
<dbReference type="PANTHER" id="PTHR42918:SF15">
    <property type="entry name" value="LYSINE--TRNA LIGASE, CHLOROPLASTIC_MITOCHONDRIAL"/>
    <property type="match status" value="1"/>
</dbReference>
<evidence type="ECO:0000256" key="9">
    <source>
        <dbReference type="ARBA" id="ARBA00022842"/>
    </source>
</evidence>
<evidence type="ECO:0000256" key="3">
    <source>
        <dbReference type="ARBA" id="ARBA00011738"/>
    </source>
</evidence>
<comment type="subcellular location">
    <subcellularLocation>
        <location evidence="1 13">Cytoplasm</location>
    </subcellularLocation>
</comment>
<evidence type="ECO:0000256" key="12">
    <source>
        <dbReference type="ARBA" id="ARBA00048573"/>
    </source>
</evidence>
<feature type="binding site" evidence="13">
    <location>
        <position position="418"/>
    </location>
    <ligand>
        <name>Mg(2+)</name>
        <dbReference type="ChEBI" id="CHEBI:18420"/>
        <label>2</label>
    </ligand>
</feature>
<organism evidence="16 17">
    <name type="scientific">Candidatus Ventrousia excrementavium</name>
    <dbReference type="NCBI Taxonomy" id="2840961"/>
    <lineage>
        <taxon>Bacteria</taxon>
        <taxon>Bacillati</taxon>
        <taxon>Bacillota</taxon>
        <taxon>Clostridia</taxon>
        <taxon>Eubacteriales</taxon>
        <taxon>Clostridiaceae</taxon>
        <taxon>Clostridiaceae incertae sedis</taxon>
        <taxon>Candidatus Ventrousia</taxon>
    </lineage>
</organism>
<dbReference type="SUPFAM" id="SSF50249">
    <property type="entry name" value="Nucleic acid-binding proteins"/>
    <property type="match status" value="1"/>
</dbReference>
<dbReference type="PROSITE" id="PS50862">
    <property type="entry name" value="AA_TRNA_LIGASE_II"/>
    <property type="match status" value="1"/>
</dbReference>
<protein>
    <recommendedName>
        <fullName evidence="13">Lysine--tRNA ligase</fullName>
        <ecNumber evidence="13">6.1.1.6</ecNumber>
    </recommendedName>
    <alternativeName>
        <fullName evidence="13">Lysyl-tRNA synthetase</fullName>
        <shortName evidence="13">LysRS</shortName>
    </alternativeName>
</protein>
<dbReference type="EMBL" id="DVMR01000080">
    <property type="protein sequence ID" value="HIU44662.1"/>
    <property type="molecule type" value="Genomic_DNA"/>
</dbReference>
<reference evidence="16" key="1">
    <citation type="submission" date="2020-10" db="EMBL/GenBank/DDBJ databases">
        <authorList>
            <person name="Gilroy R."/>
        </authorList>
    </citation>
    <scope>NUCLEOTIDE SEQUENCE</scope>
    <source>
        <strain evidence="16">CHK191-8634</strain>
    </source>
</reference>
<evidence type="ECO:0000256" key="4">
    <source>
        <dbReference type="ARBA" id="ARBA00022490"/>
    </source>
</evidence>
<feature type="binding site" evidence="13">
    <location>
        <position position="418"/>
    </location>
    <ligand>
        <name>Mg(2+)</name>
        <dbReference type="ChEBI" id="CHEBI:18420"/>
        <label>1</label>
    </ligand>
</feature>
<keyword evidence="6 13" id="KW-0479">Metal-binding</keyword>
<dbReference type="EC" id="6.1.1.6" evidence="13"/>
<keyword evidence="11 13" id="KW-0030">Aminoacyl-tRNA synthetase</keyword>
<dbReference type="InterPro" id="IPR006195">
    <property type="entry name" value="aa-tRNA-synth_II"/>
</dbReference>
<dbReference type="PIRSF" id="PIRSF039101">
    <property type="entry name" value="LysRS2"/>
    <property type="match status" value="1"/>
</dbReference>
<dbReference type="InterPro" id="IPR045864">
    <property type="entry name" value="aa-tRNA-synth_II/BPL/LPL"/>
</dbReference>
<dbReference type="GO" id="GO:0006430">
    <property type="term" value="P:lysyl-tRNA aminoacylation"/>
    <property type="evidence" value="ECO:0007669"/>
    <property type="project" value="UniProtKB-UniRule"/>
</dbReference>
<evidence type="ECO:0000256" key="7">
    <source>
        <dbReference type="ARBA" id="ARBA00022741"/>
    </source>
</evidence>
<dbReference type="GO" id="GO:0140096">
    <property type="term" value="F:catalytic activity, acting on a protein"/>
    <property type="evidence" value="ECO:0007669"/>
    <property type="project" value="UniProtKB-ARBA"/>
</dbReference>
<dbReference type="SUPFAM" id="SSF55681">
    <property type="entry name" value="Class II aaRS and biotin synthetases"/>
    <property type="match status" value="1"/>
</dbReference>
<evidence type="ECO:0000256" key="2">
    <source>
        <dbReference type="ARBA" id="ARBA00008226"/>
    </source>
</evidence>
<dbReference type="GO" id="GO:0005829">
    <property type="term" value="C:cytosol"/>
    <property type="evidence" value="ECO:0007669"/>
    <property type="project" value="TreeGrafter"/>
</dbReference>
<evidence type="ECO:0000256" key="6">
    <source>
        <dbReference type="ARBA" id="ARBA00022723"/>
    </source>
</evidence>
<keyword evidence="7 13" id="KW-0547">Nucleotide-binding</keyword>
<dbReference type="InterPro" id="IPR002313">
    <property type="entry name" value="Lys-tRNA-ligase_II"/>
</dbReference>
<feature type="domain" description="Aminoacyl-transfer RNA synthetases class-II family profile" evidence="15">
    <location>
        <begin position="189"/>
        <end position="499"/>
    </location>
</feature>
<dbReference type="GO" id="GO:0004824">
    <property type="term" value="F:lysine-tRNA ligase activity"/>
    <property type="evidence" value="ECO:0007669"/>
    <property type="project" value="UniProtKB-UniRule"/>
</dbReference>
<gene>
    <name evidence="13 16" type="primary">lysS</name>
    <name evidence="16" type="ORF">IAB67_10255</name>
</gene>
<evidence type="ECO:0000256" key="13">
    <source>
        <dbReference type="HAMAP-Rule" id="MF_00252"/>
    </source>
</evidence>
<evidence type="ECO:0000256" key="5">
    <source>
        <dbReference type="ARBA" id="ARBA00022598"/>
    </source>
</evidence>
<evidence type="ECO:0000256" key="8">
    <source>
        <dbReference type="ARBA" id="ARBA00022840"/>
    </source>
</evidence>
<dbReference type="InterPro" id="IPR004364">
    <property type="entry name" value="Aa-tRNA-synt_II"/>
</dbReference>
<keyword evidence="5 13" id="KW-0436">Ligase</keyword>
<name>A0A9D1S2L4_9CLOT</name>
<dbReference type="InterPro" id="IPR012340">
    <property type="entry name" value="NA-bd_OB-fold"/>
</dbReference>
<comment type="cofactor">
    <cofactor evidence="13 14">
        <name>Mg(2+)</name>
        <dbReference type="ChEBI" id="CHEBI:18420"/>
    </cofactor>
    <text evidence="13 14">Binds 3 Mg(2+) ions per subunit.</text>
</comment>
<comment type="catalytic activity">
    <reaction evidence="12 13 14">
        <text>tRNA(Lys) + L-lysine + ATP = L-lysyl-tRNA(Lys) + AMP + diphosphate</text>
        <dbReference type="Rhea" id="RHEA:20792"/>
        <dbReference type="Rhea" id="RHEA-COMP:9696"/>
        <dbReference type="Rhea" id="RHEA-COMP:9697"/>
        <dbReference type="ChEBI" id="CHEBI:30616"/>
        <dbReference type="ChEBI" id="CHEBI:32551"/>
        <dbReference type="ChEBI" id="CHEBI:33019"/>
        <dbReference type="ChEBI" id="CHEBI:78442"/>
        <dbReference type="ChEBI" id="CHEBI:78529"/>
        <dbReference type="ChEBI" id="CHEBI:456215"/>
        <dbReference type="EC" id="6.1.1.6"/>
    </reaction>
</comment>
<dbReference type="InterPro" id="IPR034762">
    <property type="entry name" value="Lys-tRNA-ligase_II_bac/euk"/>
</dbReference>
<comment type="caution">
    <text evidence="16">The sequence shown here is derived from an EMBL/GenBank/DDBJ whole genome shotgun (WGS) entry which is preliminary data.</text>
</comment>
<evidence type="ECO:0000259" key="15">
    <source>
        <dbReference type="PROSITE" id="PS50862"/>
    </source>
</evidence>
<accession>A0A9D1S2L4</accession>
<dbReference type="HAMAP" id="MF_00252">
    <property type="entry name" value="Lys_tRNA_synth_class2"/>
    <property type="match status" value="1"/>
</dbReference>
<dbReference type="CDD" id="cd04322">
    <property type="entry name" value="LysRS_N"/>
    <property type="match status" value="1"/>
</dbReference>
<evidence type="ECO:0000256" key="1">
    <source>
        <dbReference type="ARBA" id="ARBA00004496"/>
    </source>
</evidence>
<dbReference type="GO" id="GO:0005524">
    <property type="term" value="F:ATP binding"/>
    <property type="evidence" value="ECO:0007669"/>
    <property type="project" value="UniProtKB-UniRule"/>
</dbReference>
<dbReference type="PRINTS" id="PR00982">
    <property type="entry name" value="TRNASYNTHLYS"/>
</dbReference>
<evidence type="ECO:0000313" key="17">
    <source>
        <dbReference type="Proteomes" id="UP000824073"/>
    </source>
</evidence>
<proteinExistence type="inferred from homology"/>
<dbReference type="NCBIfam" id="NF001756">
    <property type="entry name" value="PRK00484.1"/>
    <property type="match status" value="1"/>
</dbReference>
<reference evidence="16" key="2">
    <citation type="journal article" date="2021" name="PeerJ">
        <title>Extensive microbial diversity within the chicken gut microbiome revealed by metagenomics and culture.</title>
        <authorList>
            <person name="Gilroy R."/>
            <person name="Ravi A."/>
            <person name="Getino M."/>
            <person name="Pursley I."/>
            <person name="Horton D.L."/>
            <person name="Alikhan N.F."/>
            <person name="Baker D."/>
            <person name="Gharbi K."/>
            <person name="Hall N."/>
            <person name="Watson M."/>
            <person name="Adriaenssens E.M."/>
            <person name="Foster-Nyarko E."/>
            <person name="Jarju S."/>
            <person name="Secka A."/>
            <person name="Antonio M."/>
            <person name="Oren A."/>
            <person name="Chaudhuri R.R."/>
            <person name="La Ragione R."/>
            <person name="Hildebrand F."/>
            <person name="Pallen M.J."/>
        </authorList>
    </citation>
    <scope>NUCLEOTIDE SEQUENCE</scope>
    <source>
        <strain evidence="16">CHK191-8634</strain>
    </source>
</reference>
<dbReference type="GO" id="GO:0000049">
    <property type="term" value="F:tRNA binding"/>
    <property type="evidence" value="ECO:0007669"/>
    <property type="project" value="TreeGrafter"/>
</dbReference>
<evidence type="ECO:0000256" key="14">
    <source>
        <dbReference type="RuleBase" id="RU000336"/>
    </source>
</evidence>
<dbReference type="NCBIfam" id="TIGR00499">
    <property type="entry name" value="lysS_bact"/>
    <property type="match status" value="1"/>
</dbReference>
<dbReference type="InterPro" id="IPR044136">
    <property type="entry name" value="Lys-tRNA-ligase_II_N"/>
</dbReference>
<dbReference type="GO" id="GO:0016740">
    <property type="term" value="F:transferase activity"/>
    <property type="evidence" value="ECO:0007669"/>
    <property type="project" value="UniProtKB-ARBA"/>
</dbReference>
<dbReference type="InterPro" id="IPR004365">
    <property type="entry name" value="NA-bd_OB_tRNA"/>
</dbReference>
<dbReference type="FunFam" id="2.40.50.140:FF:000024">
    <property type="entry name" value="Lysine--tRNA ligase"/>
    <property type="match status" value="1"/>
</dbReference>